<feature type="domain" description="F-box" evidence="1">
    <location>
        <begin position="120"/>
        <end position="166"/>
    </location>
</feature>
<proteinExistence type="predicted"/>
<reference evidence="2 3" key="1">
    <citation type="submission" date="2024-12" db="EMBL/GenBank/DDBJ databases">
        <title>The unique morphological basis and parallel evolutionary history of personate flowers in Penstemon.</title>
        <authorList>
            <person name="Depatie T.H."/>
            <person name="Wessinger C.A."/>
        </authorList>
    </citation>
    <scope>NUCLEOTIDE SEQUENCE [LARGE SCALE GENOMIC DNA]</scope>
    <source>
        <strain evidence="2">WTNN_2</strain>
        <tissue evidence="2">Leaf</tissue>
    </source>
</reference>
<name>A0ABD3TBW3_9LAMI</name>
<dbReference type="PANTHER" id="PTHR47744">
    <property type="entry name" value="OS05G0526300 PROTEIN"/>
    <property type="match status" value="1"/>
</dbReference>
<dbReference type="Pfam" id="PF24104">
    <property type="entry name" value="At5g52880_ARM"/>
    <property type="match status" value="1"/>
</dbReference>
<dbReference type="Gene3D" id="1.20.1280.50">
    <property type="match status" value="1"/>
</dbReference>
<organism evidence="2 3">
    <name type="scientific">Penstemon smallii</name>
    <dbReference type="NCBI Taxonomy" id="265156"/>
    <lineage>
        <taxon>Eukaryota</taxon>
        <taxon>Viridiplantae</taxon>
        <taxon>Streptophyta</taxon>
        <taxon>Embryophyta</taxon>
        <taxon>Tracheophyta</taxon>
        <taxon>Spermatophyta</taxon>
        <taxon>Magnoliopsida</taxon>
        <taxon>eudicotyledons</taxon>
        <taxon>Gunneridae</taxon>
        <taxon>Pentapetalae</taxon>
        <taxon>asterids</taxon>
        <taxon>lamiids</taxon>
        <taxon>Lamiales</taxon>
        <taxon>Plantaginaceae</taxon>
        <taxon>Cheloneae</taxon>
        <taxon>Penstemon</taxon>
    </lineage>
</organism>
<dbReference type="Pfam" id="PF12937">
    <property type="entry name" value="F-box-like"/>
    <property type="match status" value="1"/>
</dbReference>
<keyword evidence="3" id="KW-1185">Reference proteome</keyword>
<sequence>MGALNPTHMNNSIERYQNLKLKESLSKPYQFTLACNELSYILRNAYSKFPKNLQLIIFQETLFAFSILPQVQTQSSIVAANSLLQSAEFALPKQKRGLAVKEYKQALVACKRKSKSNQDEQGSILLPQDVLVHIFSFLDLQSLVSASAVSWSWNDAARDNHLWKFLYTSFFCNSNKISKQIGLKTSGPSENKEETHLHNGIDSEIGIEWRRAFRTAFEEIYSRKLRSHRGYCSSCCSIVWLTSNKCSEKHPKEEGSNHQIRPISTQQVTSTNPKSFKIFRSRWQIVEYILDGVLSAESSSDSDSDSDDNEDVSLFKLWAYPKHRLSW</sequence>
<dbReference type="SUPFAM" id="SSF81383">
    <property type="entry name" value="F-box domain"/>
    <property type="match status" value="1"/>
</dbReference>
<dbReference type="Proteomes" id="UP001634393">
    <property type="component" value="Unassembled WGS sequence"/>
</dbReference>
<dbReference type="AlphaFoldDB" id="A0ABD3TBW3"/>
<protein>
    <recommendedName>
        <fullName evidence="1">F-box domain-containing protein</fullName>
    </recommendedName>
</protein>
<dbReference type="InterPro" id="IPR057039">
    <property type="entry name" value="At5g52880_ARM"/>
</dbReference>
<dbReference type="PROSITE" id="PS50181">
    <property type="entry name" value="FBOX"/>
    <property type="match status" value="1"/>
</dbReference>
<evidence type="ECO:0000313" key="2">
    <source>
        <dbReference type="EMBL" id="KAL3834297.1"/>
    </source>
</evidence>
<dbReference type="InterPro" id="IPR001810">
    <property type="entry name" value="F-box_dom"/>
</dbReference>
<dbReference type="SMART" id="SM00256">
    <property type="entry name" value="FBOX"/>
    <property type="match status" value="1"/>
</dbReference>
<dbReference type="EMBL" id="JBJXBP010000004">
    <property type="protein sequence ID" value="KAL3834297.1"/>
    <property type="molecule type" value="Genomic_DNA"/>
</dbReference>
<accession>A0ABD3TBW3</accession>
<comment type="caution">
    <text evidence="2">The sequence shown here is derived from an EMBL/GenBank/DDBJ whole genome shotgun (WGS) entry which is preliminary data.</text>
</comment>
<dbReference type="PANTHER" id="PTHR47744:SF1">
    <property type="entry name" value="OS05G0526300 PROTEIN"/>
    <property type="match status" value="1"/>
</dbReference>
<evidence type="ECO:0000313" key="3">
    <source>
        <dbReference type="Proteomes" id="UP001634393"/>
    </source>
</evidence>
<gene>
    <name evidence="2" type="ORF">ACJIZ3_009033</name>
</gene>
<dbReference type="InterPro" id="IPR036047">
    <property type="entry name" value="F-box-like_dom_sf"/>
</dbReference>
<evidence type="ECO:0000259" key="1">
    <source>
        <dbReference type="PROSITE" id="PS50181"/>
    </source>
</evidence>